<dbReference type="OrthoDB" id="2958217at2759"/>
<dbReference type="GeneID" id="19197154"/>
<name>W9VQ49_9EURO</name>
<organism evidence="2 3">
    <name type="scientific">Cladophialophora psammophila CBS 110553</name>
    <dbReference type="NCBI Taxonomy" id="1182543"/>
    <lineage>
        <taxon>Eukaryota</taxon>
        <taxon>Fungi</taxon>
        <taxon>Dikarya</taxon>
        <taxon>Ascomycota</taxon>
        <taxon>Pezizomycotina</taxon>
        <taxon>Eurotiomycetes</taxon>
        <taxon>Chaetothyriomycetidae</taxon>
        <taxon>Chaetothyriales</taxon>
        <taxon>Herpotrichiellaceae</taxon>
        <taxon>Cladophialophora</taxon>
    </lineage>
</organism>
<dbReference type="InterPro" id="IPR010730">
    <property type="entry name" value="HET"/>
</dbReference>
<reference evidence="2 3" key="1">
    <citation type="submission" date="2013-03" db="EMBL/GenBank/DDBJ databases">
        <title>The Genome Sequence of Cladophialophora psammophila CBS 110553.</title>
        <authorList>
            <consortium name="The Broad Institute Genomics Platform"/>
            <person name="Cuomo C."/>
            <person name="de Hoog S."/>
            <person name="Gorbushina A."/>
            <person name="Walker B."/>
            <person name="Young S.K."/>
            <person name="Zeng Q."/>
            <person name="Gargeya S."/>
            <person name="Fitzgerald M."/>
            <person name="Haas B."/>
            <person name="Abouelleil A."/>
            <person name="Allen A.W."/>
            <person name="Alvarado L."/>
            <person name="Arachchi H.M."/>
            <person name="Berlin A.M."/>
            <person name="Chapman S.B."/>
            <person name="Gainer-Dewar J."/>
            <person name="Goldberg J."/>
            <person name="Griggs A."/>
            <person name="Gujja S."/>
            <person name="Hansen M."/>
            <person name="Howarth C."/>
            <person name="Imamovic A."/>
            <person name="Ireland A."/>
            <person name="Larimer J."/>
            <person name="McCowan C."/>
            <person name="Murphy C."/>
            <person name="Pearson M."/>
            <person name="Poon T.W."/>
            <person name="Priest M."/>
            <person name="Roberts A."/>
            <person name="Saif S."/>
            <person name="Shea T."/>
            <person name="Sisk P."/>
            <person name="Sykes S."/>
            <person name="Wortman J."/>
            <person name="Nusbaum C."/>
            <person name="Birren B."/>
        </authorList>
    </citation>
    <scope>NUCLEOTIDE SEQUENCE [LARGE SCALE GENOMIC DNA]</scope>
    <source>
        <strain evidence="2 3">CBS 110553</strain>
    </source>
</reference>
<feature type="domain" description="Heterokaryon incompatibility" evidence="1">
    <location>
        <begin position="243"/>
        <end position="344"/>
    </location>
</feature>
<dbReference type="RefSeq" id="XP_007751227.1">
    <property type="nucleotide sequence ID" value="XM_007753037.1"/>
</dbReference>
<sequence>MAGESSLLCPTCRSVDWLDAGLPRVIQTAKPDVFTTSAEVRHLDGTVAPAASSRLVESALFLLSLGTVQEVRERSAGGCPCCGFCLALLEKRLAGSDIDRASHDRVPIHVYTRKYGAVVIPGGSESQHHARTHLMCFNLSFHPDTPQAETVSFGLLDPAHHEDRERQSITDRVEKRASLVGRLVPPRFEPNQVKDWLEMCEGQWATTDSSFLSRSGKISELRVVDVSQRCIKTLRIEDIEGGYAALSYVWGVVEQEVRLTTTNLDAYSRPGGIPTLSPTVEDAMQVARSVGIRYFWADVISILQDDDEDKAQSIFDMDVIYTYSRLTIAAVAGTNCHEGLHGVSRDRVPLLHTTIAHFGLVEIPHQPERTPGALFTNLAFCEQQLIWLCRAAHWAEGLDVNGENFHFARYDGLNKPRLESSIFAEISDGGEPSPLEPRPVELSDAATLIECYTRRKLSYESDINNAFEGLMWYMSSMSPLGGFLWGLPELNFEAFLCWSVRGGSSATRGIVRRRQAFPAAPSWSWMAWLGEVSFSPLTWSTYDQGWRSFVKCFKYPTYLHRQGREPNDILSGYDSGDTVLDRPFDMWASQLPLKNESTSIVFWAECATVLFDASSLEIHYERHASSIRIPGGKRRLQVQNLCISQDIADDIAKADSTALSVGLVAVAVEGSFPSDQANLALDRNCRSEEEDSPAAAFQIWNRAVHCLVLSRVRREEQGDHYHLCRREGTLSMRTANWARLEKETKLVVLQ</sequence>
<dbReference type="EMBL" id="AMGX01000034">
    <property type="protein sequence ID" value="EXJ57678.1"/>
    <property type="molecule type" value="Genomic_DNA"/>
</dbReference>
<comment type="caution">
    <text evidence="2">The sequence shown here is derived from an EMBL/GenBank/DDBJ whole genome shotgun (WGS) entry which is preliminary data.</text>
</comment>
<dbReference type="Pfam" id="PF06985">
    <property type="entry name" value="HET"/>
    <property type="match status" value="1"/>
</dbReference>
<dbReference type="PANTHER" id="PTHR33112">
    <property type="entry name" value="DOMAIN PROTEIN, PUTATIVE-RELATED"/>
    <property type="match status" value="1"/>
</dbReference>
<dbReference type="HOGENOM" id="CLU_370880_0_0_1"/>
<dbReference type="PANTHER" id="PTHR33112:SF16">
    <property type="entry name" value="HETEROKARYON INCOMPATIBILITY DOMAIN-CONTAINING PROTEIN"/>
    <property type="match status" value="1"/>
</dbReference>
<dbReference type="STRING" id="1182543.W9VQ49"/>
<dbReference type="AlphaFoldDB" id="W9VQ49"/>
<dbReference type="Proteomes" id="UP000019471">
    <property type="component" value="Unassembled WGS sequence"/>
</dbReference>
<evidence type="ECO:0000313" key="2">
    <source>
        <dbReference type="EMBL" id="EXJ57678.1"/>
    </source>
</evidence>
<evidence type="ECO:0000259" key="1">
    <source>
        <dbReference type="Pfam" id="PF06985"/>
    </source>
</evidence>
<protein>
    <recommendedName>
        <fullName evidence="1">Heterokaryon incompatibility domain-containing protein</fullName>
    </recommendedName>
</protein>
<proteinExistence type="predicted"/>
<keyword evidence="3" id="KW-1185">Reference proteome</keyword>
<gene>
    <name evidence="2" type="ORF">A1O5_12468</name>
</gene>
<evidence type="ECO:0000313" key="3">
    <source>
        <dbReference type="Proteomes" id="UP000019471"/>
    </source>
</evidence>
<accession>W9VQ49</accession>